<accession>A0A376FBV1</accession>
<dbReference type="AlphaFoldDB" id="A0A376FBV1"/>
<dbReference type="RefSeq" id="WP_054830066.1">
    <property type="nucleotide sequence ID" value="NZ_CP011863.1"/>
</dbReference>
<reference evidence="1 2" key="1">
    <citation type="submission" date="2018-06" db="EMBL/GenBank/DDBJ databases">
        <authorList>
            <consortium name="Pathogen Informatics"/>
            <person name="Doyle S."/>
        </authorList>
    </citation>
    <scope>NUCLEOTIDE SEQUENCE [LARGE SCALE GENOMIC DNA]</scope>
    <source>
        <strain evidence="1 2">NCTC12123</strain>
    </source>
</reference>
<organism evidence="1 2">
    <name type="scientific">Enterobacter asburiae</name>
    <dbReference type="NCBI Taxonomy" id="61645"/>
    <lineage>
        <taxon>Bacteria</taxon>
        <taxon>Pseudomonadati</taxon>
        <taxon>Pseudomonadota</taxon>
        <taxon>Gammaproteobacteria</taxon>
        <taxon>Enterobacterales</taxon>
        <taxon>Enterobacteriaceae</taxon>
        <taxon>Enterobacter</taxon>
        <taxon>Enterobacter cloacae complex</taxon>
    </lineage>
</organism>
<evidence type="ECO:0000313" key="2">
    <source>
        <dbReference type="Proteomes" id="UP000255163"/>
    </source>
</evidence>
<sequence length="178" mass="20484">MGQREEELRMLSDQVLDSLKGLPQDGQERQVTISVGGDNHGSIHVGSVVNITSAPPRKRELHEMESRELAGIRRDLLSKSKDAKWRCYFNVPVILLFGLMFLAFGFALWNIYLLYNYGAKASLLVLDEKTFFMYLSWALAVTFSGKRMDKIRRVENRIIQENQSTIDAIDVILRRRSF</sequence>
<dbReference type="EMBL" id="UFYI01000007">
    <property type="protein sequence ID" value="STD22445.1"/>
    <property type="molecule type" value="Genomic_DNA"/>
</dbReference>
<proteinExistence type="predicted"/>
<gene>
    <name evidence="1" type="ORF">NCTC12123_03288</name>
</gene>
<name>A0A376FBV1_ENTAS</name>
<protein>
    <submittedName>
        <fullName evidence="1">Uncharacterized protein</fullName>
    </submittedName>
</protein>
<evidence type="ECO:0000313" key="1">
    <source>
        <dbReference type="EMBL" id="STD22445.1"/>
    </source>
</evidence>
<dbReference type="Proteomes" id="UP000255163">
    <property type="component" value="Unassembled WGS sequence"/>
</dbReference>